<organism evidence="2">
    <name type="scientific">uncultured Desulfobacterium sp</name>
    <dbReference type="NCBI Taxonomy" id="201089"/>
    <lineage>
        <taxon>Bacteria</taxon>
        <taxon>Pseudomonadati</taxon>
        <taxon>Thermodesulfobacteriota</taxon>
        <taxon>Desulfobacteria</taxon>
        <taxon>Desulfobacterales</taxon>
        <taxon>Desulfobacteriaceae</taxon>
        <taxon>Desulfobacterium</taxon>
        <taxon>environmental samples</taxon>
    </lineage>
</organism>
<evidence type="ECO:0000259" key="1">
    <source>
        <dbReference type="Pfam" id="PF04909"/>
    </source>
</evidence>
<proteinExistence type="predicted"/>
<dbReference type="InterPro" id="IPR006680">
    <property type="entry name" value="Amidohydro-rel"/>
</dbReference>
<dbReference type="EMBL" id="FR695872">
    <property type="protein sequence ID" value="CBX29109.1"/>
    <property type="molecule type" value="Genomic_DNA"/>
</dbReference>
<name>E1YEW5_9BACT</name>
<dbReference type="Pfam" id="PF04909">
    <property type="entry name" value="Amidohydro_2"/>
    <property type="match status" value="1"/>
</dbReference>
<dbReference type="InterPro" id="IPR032466">
    <property type="entry name" value="Metal_Hydrolase"/>
</dbReference>
<evidence type="ECO:0000313" key="2">
    <source>
        <dbReference type="EMBL" id="CBX29109.1"/>
    </source>
</evidence>
<gene>
    <name evidence="2" type="ORF">N47_J00900</name>
</gene>
<feature type="domain" description="Amidohydrolase-related" evidence="1">
    <location>
        <begin position="109"/>
        <end position="275"/>
    </location>
</feature>
<dbReference type="Gene3D" id="3.20.20.140">
    <property type="entry name" value="Metal-dependent hydrolases"/>
    <property type="match status" value="1"/>
</dbReference>
<dbReference type="GO" id="GO:0016787">
    <property type="term" value="F:hydrolase activity"/>
    <property type="evidence" value="ECO:0007669"/>
    <property type="project" value="InterPro"/>
</dbReference>
<dbReference type="AlphaFoldDB" id="E1YEW5"/>
<dbReference type="SUPFAM" id="SSF51556">
    <property type="entry name" value="Metallo-dependent hydrolases"/>
    <property type="match status" value="1"/>
</dbReference>
<reference evidence="2" key="1">
    <citation type="journal article" date="2011" name="Environ. Microbiol.">
        <title>Genomic insights into the metabolic potential of the polycyclic aromatic hydrocarbon degrading sulfate-reducing Deltaproteobacterium N47.</title>
        <authorList>
            <person name="Bergmann F."/>
            <person name="Selesi D."/>
            <person name="Weinmaier T."/>
            <person name="Tischler P."/>
            <person name="Rattei T."/>
            <person name="Meckenstock R.U."/>
        </authorList>
    </citation>
    <scope>NUCLEOTIDE SEQUENCE</scope>
</reference>
<accession>E1YEW5</accession>
<protein>
    <recommendedName>
        <fullName evidence="1">Amidohydrolase-related domain-containing protein</fullName>
    </recommendedName>
</protein>
<sequence length="282" mass="32836">MDYFDGHVHFFWTGSFKSVRTKWQPLIDRGLRGIAVIIVVNNPDDIKNLLKLIPATYHDRTGDPVFFNDGSGFKISTAQNLNEDNFKVFPYLDSRFLEIKSADLAPYRDNGFKGFKILYVPEEDKELGITGWEKFFKRSVKESEKLIIYMIEQAFSFGWPVIFHADLRKYKDFVKEVLQAYPGHPVIIPHFGSSRKIMAEFMDKYDNCYTDFSSLLPFMKRDSKKYIDFISTYNSRILFGSDTVLDEPGLTAKYYDFIAKTIADDKICKNILSDNYKLIHGY</sequence>